<dbReference type="InterPro" id="IPR027268">
    <property type="entry name" value="Peptidase_M4/M1_CTD_sf"/>
</dbReference>
<dbReference type="Pfam" id="PF01433">
    <property type="entry name" value="Peptidase_M1"/>
    <property type="match status" value="1"/>
</dbReference>
<dbReference type="InterPro" id="IPR014782">
    <property type="entry name" value="Peptidase_M1_dom"/>
</dbReference>
<proteinExistence type="predicted"/>
<name>A0A3G6T1X8_9FLAO</name>
<dbReference type="GO" id="GO:0008237">
    <property type="term" value="F:metallopeptidase activity"/>
    <property type="evidence" value="ECO:0007669"/>
    <property type="project" value="InterPro"/>
</dbReference>
<organism evidence="4 5">
    <name type="scientific">Chryseobacterium bernardetii</name>
    <dbReference type="NCBI Taxonomy" id="1241978"/>
    <lineage>
        <taxon>Bacteria</taxon>
        <taxon>Pseudomonadati</taxon>
        <taxon>Bacteroidota</taxon>
        <taxon>Flavobacteriia</taxon>
        <taxon>Flavobacteriales</taxon>
        <taxon>Weeksellaceae</taxon>
        <taxon>Chryseobacterium group</taxon>
        <taxon>Chryseobacterium</taxon>
    </lineage>
</organism>
<evidence type="ECO:0000259" key="3">
    <source>
        <dbReference type="Pfam" id="PF01433"/>
    </source>
</evidence>
<evidence type="ECO:0000313" key="4">
    <source>
        <dbReference type="EMBL" id="AZB23481.1"/>
    </source>
</evidence>
<dbReference type="AlphaFoldDB" id="A0A3G6T1X8"/>
<dbReference type="Gene3D" id="1.10.390.10">
    <property type="entry name" value="Neutral Protease Domain 2"/>
    <property type="match status" value="1"/>
</dbReference>
<evidence type="ECO:0000313" key="5">
    <source>
        <dbReference type="Proteomes" id="UP000271193"/>
    </source>
</evidence>
<evidence type="ECO:0000256" key="2">
    <source>
        <dbReference type="SAM" id="SignalP"/>
    </source>
</evidence>
<keyword evidence="5" id="KW-1185">Reference proteome</keyword>
<dbReference type="Proteomes" id="UP000271193">
    <property type="component" value="Chromosome"/>
</dbReference>
<keyword evidence="2" id="KW-0732">Signal</keyword>
<feature type="region of interest" description="Disordered" evidence="1">
    <location>
        <begin position="772"/>
        <end position="794"/>
    </location>
</feature>
<protein>
    <submittedName>
        <fullName evidence="4">M1 family peptidase</fullName>
    </submittedName>
</protein>
<feature type="domain" description="Peptidase M1 membrane alanine aminopeptidase" evidence="3">
    <location>
        <begin position="371"/>
        <end position="570"/>
    </location>
</feature>
<reference evidence="5" key="1">
    <citation type="submission" date="2018-11" db="EMBL/GenBank/DDBJ databases">
        <title>Proposal to divide the Flavobacteriaceae and reorganize its genera based on Amino Acid Identity values calculated from whole genome sequences.</title>
        <authorList>
            <person name="Nicholson A.C."/>
            <person name="Gulvik C.A."/>
            <person name="Whitney A.M."/>
            <person name="Humrighouse B.W."/>
            <person name="Bell M."/>
            <person name="Holmes B."/>
            <person name="Steigerwalt A.G."/>
            <person name="Villarma A."/>
            <person name="Sheth M."/>
            <person name="Batra D."/>
            <person name="Pryor J."/>
            <person name="Bernardet J.-F."/>
            <person name="Hugo C."/>
            <person name="Kampfer P."/>
            <person name="Newman J."/>
            <person name="McQuiston J.R."/>
        </authorList>
    </citation>
    <scope>NUCLEOTIDE SEQUENCE [LARGE SCALE GENOMIC DNA]</scope>
    <source>
        <strain evidence="5">G0229</strain>
    </source>
</reference>
<dbReference type="KEGG" id="cben:EG339_02000"/>
<sequence>MKLKVVILSLSVCAYTGFTAQNIQNNPGSNHGNKFEQLGTILPTPNIYRTASGAPGHAYWQNRADYNITAYLDEDKRNLKGSETVTYYNNSPDELDYIWLQLDENEHSSIKNAGYHNSSVLRPSTTDQQLKLTELPVKDNGYGVTLEKVTDASGSPLKYTVNKTMMRIDLPKALKKGEKFIFKVDWNYNIGNRMTMGGRGGYENFPEDGNDLYTMAQWYPRMCVYSDFQGWQNHQFTGRGEFALVFGNYKVTMNVPADHIVGGTGECKNYDQVLTSDQLSRYRKAENASEPIEIVTLDEAKKAEKNHSKQRKTWVFEANDVRDFAWTSSRKFVWDGMRVTIPENNNKVMAMSFYPKESYGLYRKFSTKAVAHTIKTYSEFTIPYPYPVAQSVEAANGMEYPMICFNFGRTEKDGTYSEGTKNGMIGVIIHEVGHNFFPMIINSDERQWAWMDEGLNTFTEYLTEEKWDNKFPSKRGPAWTIVDYMKLPKDQLEPIMSNSENIVQYGPNAYSKPATGLNILRETIMGRELFDKAFKTYAKRWAFKHPEPADLFRTMEDASGEDLDWFWRGWFYGTDPVDIAIDKVTVATPDLETNPKVAEEIKYQVDKPLVNSFEDLSKIRNREDKNITFYVDKDKEVQDFYYQYDRGQEKVSTKEYTTKLDATLPLDAKDKEKFKNITAYQIDFLNKGGLVMPIILEFTFEDGSKLYDKSPAQIWRLNEQKVSKTYYFDKKLKSIQLDPMRETADIDTTNNVWTSNGSGGETSKFQLFKQKQEGAPVRGSSNGKVNPMQAAGKI</sequence>
<dbReference type="CDD" id="cd09604">
    <property type="entry name" value="M1_APN_like"/>
    <property type="match status" value="1"/>
</dbReference>
<evidence type="ECO:0000256" key="1">
    <source>
        <dbReference type="SAM" id="MobiDB-lite"/>
    </source>
</evidence>
<feature type="chain" id="PRO_5018114345" evidence="2">
    <location>
        <begin position="21"/>
        <end position="794"/>
    </location>
</feature>
<accession>A0A3G6T1X8</accession>
<dbReference type="EMBL" id="CP033932">
    <property type="protein sequence ID" value="AZB23481.1"/>
    <property type="molecule type" value="Genomic_DNA"/>
</dbReference>
<gene>
    <name evidence="4" type="ORF">EG339_02000</name>
</gene>
<dbReference type="GO" id="GO:0008270">
    <property type="term" value="F:zinc ion binding"/>
    <property type="evidence" value="ECO:0007669"/>
    <property type="project" value="InterPro"/>
</dbReference>
<dbReference type="SUPFAM" id="SSF55486">
    <property type="entry name" value="Metalloproteases ('zincins'), catalytic domain"/>
    <property type="match status" value="1"/>
</dbReference>
<feature type="signal peptide" evidence="2">
    <location>
        <begin position="1"/>
        <end position="20"/>
    </location>
</feature>